<protein>
    <submittedName>
        <fullName evidence="2">Unannotated protein</fullName>
    </submittedName>
</protein>
<dbReference type="HAMAP" id="MF_00973">
    <property type="entry name" value="Gluconeogen_factor"/>
    <property type="match status" value="1"/>
</dbReference>
<evidence type="ECO:0000313" key="2">
    <source>
        <dbReference type="EMBL" id="CAB4903381.1"/>
    </source>
</evidence>
<dbReference type="GO" id="GO:0043743">
    <property type="term" value="F:LPPG:FO 2-phospho-L-lactate transferase activity"/>
    <property type="evidence" value="ECO:0007669"/>
    <property type="project" value="InterPro"/>
</dbReference>
<dbReference type="PANTHER" id="PTHR30135">
    <property type="entry name" value="UNCHARACTERIZED PROTEIN YVCK-RELATED"/>
    <property type="match status" value="1"/>
</dbReference>
<evidence type="ECO:0000256" key="1">
    <source>
        <dbReference type="ARBA" id="ARBA00022490"/>
    </source>
</evidence>
<dbReference type="CDD" id="cd07187">
    <property type="entry name" value="YvcK_like"/>
    <property type="match status" value="1"/>
</dbReference>
<dbReference type="SUPFAM" id="SSF142338">
    <property type="entry name" value="CofD-like"/>
    <property type="match status" value="1"/>
</dbReference>
<dbReference type="Gene3D" id="3.40.50.10680">
    <property type="entry name" value="CofD-like domains"/>
    <property type="match status" value="1"/>
</dbReference>
<dbReference type="InterPro" id="IPR010119">
    <property type="entry name" value="Gluconeogen_factor"/>
</dbReference>
<gene>
    <name evidence="2" type="ORF">UFOPK3610_00264</name>
</gene>
<proteinExistence type="inferred from homology"/>
<dbReference type="PANTHER" id="PTHR30135:SF3">
    <property type="entry name" value="GLUCONEOGENESIS FACTOR-RELATED"/>
    <property type="match status" value="1"/>
</dbReference>
<dbReference type="EMBL" id="CAFBMR010000004">
    <property type="protein sequence ID" value="CAB4903381.1"/>
    <property type="molecule type" value="Genomic_DNA"/>
</dbReference>
<dbReference type="InterPro" id="IPR002882">
    <property type="entry name" value="CofD"/>
</dbReference>
<sequence>MSDQPRIVALGGGHGLAASLRAVRLLTPHVTAVVGVADDGGSSGRIREELEVVPPGDLRMALAALCGEDAWGETWSRVVQHRFGGSGPLAGHALGNLLITALWEETGDLVAGLDWVGALLRTEGRVLPAAIEPIELIATVRGGDPARPEALVEVRGQMRIATTSGSVVRVEICPAAPQACAEAVTAITSADVIILGPGSWFTSVMPHLLIPGIRKALVQSSAVKILVLNLGPQTGETTGFTPENHLKVLREHAPDLSLSVVIADRGRVADPDRLVAVSGGAHVHLADVADRGDASFHDPEMLSIAMQEALRISAGAHDRITSWR</sequence>
<dbReference type="InterPro" id="IPR038136">
    <property type="entry name" value="CofD-like_dom_sf"/>
</dbReference>
<reference evidence="2" key="1">
    <citation type="submission" date="2020-05" db="EMBL/GenBank/DDBJ databases">
        <authorList>
            <person name="Chiriac C."/>
            <person name="Salcher M."/>
            <person name="Ghai R."/>
            <person name="Kavagutti S V."/>
        </authorList>
    </citation>
    <scope>NUCLEOTIDE SEQUENCE</scope>
</reference>
<accession>A0A6J7G5P5</accession>
<organism evidence="2">
    <name type="scientific">freshwater metagenome</name>
    <dbReference type="NCBI Taxonomy" id="449393"/>
    <lineage>
        <taxon>unclassified sequences</taxon>
        <taxon>metagenomes</taxon>
        <taxon>ecological metagenomes</taxon>
    </lineage>
</organism>
<dbReference type="NCBIfam" id="TIGR01826">
    <property type="entry name" value="CofD_related"/>
    <property type="match status" value="1"/>
</dbReference>
<keyword evidence="1" id="KW-0963">Cytoplasm</keyword>
<name>A0A6J7G5P5_9ZZZZ</name>
<dbReference type="AlphaFoldDB" id="A0A6J7G5P5"/>
<dbReference type="Pfam" id="PF01933">
    <property type="entry name" value="CofD"/>
    <property type="match status" value="1"/>
</dbReference>